<dbReference type="InterPro" id="IPR011335">
    <property type="entry name" value="Restrct_endonuc-II-like"/>
</dbReference>
<dbReference type="GeneID" id="74306711"/>
<dbReference type="GO" id="GO:0004519">
    <property type="term" value="F:endonuclease activity"/>
    <property type="evidence" value="ECO:0007669"/>
    <property type="project" value="UniProtKB-KW"/>
</dbReference>
<keyword evidence="8" id="KW-1185">Reference proteome</keyword>
<protein>
    <submittedName>
        <fullName evidence="7">Very short patch repair endonuclease</fullName>
    </submittedName>
</protein>
<dbReference type="KEGG" id="mend:L6E24_03410"/>
<dbReference type="Pfam" id="PF03852">
    <property type="entry name" value="Vsr"/>
    <property type="match status" value="1"/>
</dbReference>
<sequence>MSDVHTPKQRHYNMSRIRGKNTKPEMIIRRLLCKEGLRGYRIHYTLPGKPDIVYIKKRVVIFIDGCFWHKCPECFSIPKTNTDFWLEKINKNVLRDKEINKKLSDDGWTVLRFWEHEVKKDPEGVVRKIKEILEISD</sequence>
<dbReference type="CDD" id="cd00221">
    <property type="entry name" value="Vsr"/>
    <property type="match status" value="1"/>
</dbReference>
<dbReference type="NCBIfam" id="TIGR00632">
    <property type="entry name" value="vsr"/>
    <property type="match status" value="1"/>
</dbReference>
<name>A0A9E7PMW5_9EURY</name>
<gene>
    <name evidence="7" type="ORF">L6E24_03410</name>
</gene>
<organism evidence="7 8">
    <name type="scientific">Methanoplanus endosymbiosus</name>
    <dbReference type="NCBI Taxonomy" id="33865"/>
    <lineage>
        <taxon>Archaea</taxon>
        <taxon>Methanobacteriati</taxon>
        <taxon>Methanobacteriota</taxon>
        <taxon>Stenosarchaea group</taxon>
        <taxon>Methanomicrobia</taxon>
        <taxon>Methanomicrobiales</taxon>
        <taxon>Methanomicrobiaceae</taxon>
        <taxon>Methanoplanus</taxon>
    </lineage>
</organism>
<evidence type="ECO:0000313" key="7">
    <source>
        <dbReference type="EMBL" id="UUX93183.1"/>
    </source>
</evidence>
<dbReference type="AlphaFoldDB" id="A0A9E7PMW5"/>
<reference evidence="7" key="1">
    <citation type="submission" date="2022-04" db="EMBL/GenBank/DDBJ databases">
        <title>Complete genome of Methanoplanus endosymbiosus DSM 3599.</title>
        <authorList>
            <person name="Chen S.-C."/>
            <person name="You Y.-T."/>
            <person name="Zhou Y.-Z."/>
            <person name="Lai M.-C."/>
        </authorList>
    </citation>
    <scope>NUCLEOTIDE SEQUENCE</scope>
    <source>
        <strain evidence="7">DSM 3599</strain>
    </source>
</reference>
<evidence type="ECO:0000259" key="6">
    <source>
        <dbReference type="Pfam" id="PF04480"/>
    </source>
</evidence>
<dbReference type="REBASE" id="652485">
    <property type="entry name" value="V.Men3599ORF3415P"/>
</dbReference>
<dbReference type="InterPro" id="IPR004603">
    <property type="entry name" value="DNA_mismatch_endonuc_vsr"/>
</dbReference>
<evidence type="ECO:0000313" key="8">
    <source>
        <dbReference type="Proteomes" id="UP001060368"/>
    </source>
</evidence>
<dbReference type="Gene3D" id="3.40.960.10">
    <property type="entry name" value="VSR Endonuclease"/>
    <property type="match status" value="1"/>
</dbReference>
<dbReference type="RefSeq" id="WP_257743323.1">
    <property type="nucleotide sequence ID" value="NZ_CP096115.1"/>
</dbReference>
<keyword evidence="4" id="KW-0378">Hydrolase</keyword>
<proteinExistence type="predicted"/>
<dbReference type="PIRSF" id="PIRSF018267">
    <property type="entry name" value="VSR_endonuc"/>
    <property type="match status" value="1"/>
</dbReference>
<dbReference type="GO" id="GO:0006298">
    <property type="term" value="P:mismatch repair"/>
    <property type="evidence" value="ECO:0007669"/>
    <property type="project" value="InterPro"/>
</dbReference>
<accession>A0A9E7PMW5</accession>
<dbReference type="GO" id="GO:0016787">
    <property type="term" value="F:hydrolase activity"/>
    <property type="evidence" value="ECO:0007669"/>
    <property type="project" value="UniProtKB-KW"/>
</dbReference>
<dbReference type="SUPFAM" id="SSF52980">
    <property type="entry name" value="Restriction endonuclease-like"/>
    <property type="match status" value="1"/>
</dbReference>
<keyword evidence="2 7" id="KW-0255">Endonuclease</keyword>
<evidence type="ECO:0000256" key="2">
    <source>
        <dbReference type="ARBA" id="ARBA00022759"/>
    </source>
</evidence>
<keyword evidence="1" id="KW-0540">Nuclease</keyword>
<dbReference type="Proteomes" id="UP001060368">
    <property type="component" value="Chromosome"/>
</dbReference>
<evidence type="ECO:0000256" key="4">
    <source>
        <dbReference type="ARBA" id="ARBA00022801"/>
    </source>
</evidence>
<evidence type="ECO:0000256" key="1">
    <source>
        <dbReference type="ARBA" id="ARBA00022722"/>
    </source>
</evidence>
<feature type="domain" description="DUF559" evidence="6">
    <location>
        <begin position="93"/>
        <end position="133"/>
    </location>
</feature>
<evidence type="ECO:0000256" key="5">
    <source>
        <dbReference type="ARBA" id="ARBA00023204"/>
    </source>
</evidence>
<dbReference type="EMBL" id="CP096115">
    <property type="protein sequence ID" value="UUX93183.1"/>
    <property type="molecule type" value="Genomic_DNA"/>
</dbReference>
<keyword evidence="5" id="KW-0234">DNA repair</keyword>
<dbReference type="Pfam" id="PF04480">
    <property type="entry name" value="DUF559"/>
    <property type="match status" value="1"/>
</dbReference>
<keyword evidence="3" id="KW-0227">DNA damage</keyword>
<evidence type="ECO:0000256" key="3">
    <source>
        <dbReference type="ARBA" id="ARBA00022763"/>
    </source>
</evidence>
<dbReference type="InterPro" id="IPR007569">
    <property type="entry name" value="DUF559"/>
</dbReference>